<dbReference type="InterPro" id="IPR032675">
    <property type="entry name" value="LRR_dom_sf"/>
</dbReference>
<dbReference type="InterPro" id="IPR015940">
    <property type="entry name" value="UBA"/>
</dbReference>
<dbReference type="AlphaFoldDB" id="A0A2R5GGY8"/>
<organism evidence="4 5">
    <name type="scientific">Hondaea fermentalgiana</name>
    <dbReference type="NCBI Taxonomy" id="2315210"/>
    <lineage>
        <taxon>Eukaryota</taxon>
        <taxon>Sar</taxon>
        <taxon>Stramenopiles</taxon>
        <taxon>Bigyra</taxon>
        <taxon>Labyrinthulomycetes</taxon>
        <taxon>Thraustochytrida</taxon>
        <taxon>Thraustochytriidae</taxon>
        <taxon>Hondaea</taxon>
    </lineage>
</organism>
<dbReference type="SUPFAM" id="SSF46934">
    <property type="entry name" value="UBA-like"/>
    <property type="match status" value="1"/>
</dbReference>
<keyword evidence="5" id="KW-1185">Reference proteome</keyword>
<evidence type="ECO:0000259" key="3">
    <source>
        <dbReference type="PROSITE" id="PS50030"/>
    </source>
</evidence>
<dbReference type="Gene3D" id="3.80.10.10">
    <property type="entry name" value="Ribonuclease Inhibitor"/>
    <property type="match status" value="1"/>
</dbReference>
<dbReference type="InterPro" id="IPR052201">
    <property type="entry name" value="LRR-containing_regulator"/>
</dbReference>
<dbReference type="Proteomes" id="UP000241890">
    <property type="component" value="Unassembled WGS sequence"/>
</dbReference>
<proteinExistence type="predicted"/>
<evidence type="ECO:0000256" key="1">
    <source>
        <dbReference type="ARBA" id="ARBA00022737"/>
    </source>
</evidence>
<dbReference type="SMART" id="SM00165">
    <property type="entry name" value="UBA"/>
    <property type="match status" value="1"/>
</dbReference>
<sequence>MNVDWSTVNRVIARELRVSEAHLETSMRGPPARLASAFSRTQLQTALRILQQYGVQLQAVPFVNELVAETQRIKGLAQERSQQEERSGDEAKKEPARLSEVPSASPFEEQSLAALTKLGFSEKRTLQVLRECNGDVMRAKSRLLEDLRDYQDMKQMDQSRELSEVTARADEARADKDRRGQLSYTDVLSAGVFKNSMLLDHTIGVPVLREILCVERDGAVDLTHAELRDSCIKLLGLESRCFKWFGVGTCAYISQVIRRMRKMHPEEFDLDYLSDLANELNAVIVSMPDKAGNMPAPFVKALYEVSDLSDLQRRCGDDCFLSGKTLPSMDDDDVVVEDEIAAASASGSNFFFVVRGANESLSWNNIGPVGSEKIAKALEVNRSLESLRSLRTIATAVVQSSLKKLDLGFNGIVLADMTAIARMLEDAPLVDLNLSNNVIGPRGAIAEVIQTNQKLLHLK</sequence>
<dbReference type="SUPFAM" id="SSF52047">
    <property type="entry name" value="RNI-like"/>
    <property type="match status" value="1"/>
</dbReference>
<dbReference type="Pfam" id="PF13516">
    <property type="entry name" value="LRR_6"/>
    <property type="match status" value="1"/>
</dbReference>
<dbReference type="InterPro" id="IPR001611">
    <property type="entry name" value="Leu-rich_rpt"/>
</dbReference>
<comment type="caution">
    <text evidence="4">The sequence shown here is derived from an EMBL/GenBank/DDBJ whole genome shotgun (WGS) entry which is preliminary data.</text>
</comment>
<keyword evidence="1" id="KW-0677">Repeat</keyword>
<feature type="region of interest" description="Disordered" evidence="2">
    <location>
        <begin position="75"/>
        <end position="105"/>
    </location>
</feature>
<dbReference type="CDD" id="cd14291">
    <property type="entry name" value="UBA1_NUB1_like"/>
    <property type="match status" value="1"/>
</dbReference>
<reference evidence="4 5" key="1">
    <citation type="submission" date="2017-12" db="EMBL/GenBank/DDBJ databases">
        <title>Sequencing, de novo assembly and annotation of complete genome of a new Thraustochytrid species, strain FCC1311.</title>
        <authorList>
            <person name="Sedici K."/>
            <person name="Godart F."/>
            <person name="Aiese Cigliano R."/>
            <person name="Sanseverino W."/>
            <person name="Barakat M."/>
            <person name="Ortet P."/>
            <person name="Marechal E."/>
            <person name="Cagnac O."/>
            <person name="Amato A."/>
        </authorList>
    </citation>
    <scope>NUCLEOTIDE SEQUENCE [LARGE SCALE GENOMIC DNA]</scope>
</reference>
<evidence type="ECO:0000313" key="4">
    <source>
        <dbReference type="EMBL" id="GBG30152.1"/>
    </source>
</evidence>
<gene>
    <name evidence="4" type="ORF">FCC1311_063722</name>
</gene>
<dbReference type="InterPro" id="IPR009060">
    <property type="entry name" value="UBA-like_sf"/>
</dbReference>
<dbReference type="PANTHER" id="PTHR24111:SF0">
    <property type="entry name" value="LEUCINE-RICH REPEAT-CONTAINING PROTEIN"/>
    <property type="match status" value="1"/>
</dbReference>
<accession>A0A2R5GGY8</accession>
<dbReference type="PROSITE" id="PS50030">
    <property type="entry name" value="UBA"/>
    <property type="match status" value="1"/>
</dbReference>
<dbReference type="Gene3D" id="1.10.8.10">
    <property type="entry name" value="DNA helicase RuvA subunit, C-terminal domain"/>
    <property type="match status" value="1"/>
</dbReference>
<evidence type="ECO:0000313" key="5">
    <source>
        <dbReference type="Proteomes" id="UP000241890"/>
    </source>
</evidence>
<dbReference type="InParanoid" id="A0A2R5GGY8"/>
<name>A0A2R5GGY8_9STRA</name>
<dbReference type="PANTHER" id="PTHR24111">
    <property type="entry name" value="LEUCINE-RICH REPEAT-CONTAINING PROTEIN 34"/>
    <property type="match status" value="1"/>
</dbReference>
<feature type="domain" description="UBA" evidence="3">
    <location>
        <begin position="106"/>
        <end position="146"/>
    </location>
</feature>
<evidence type="ECO:0000256" key="2">
    <source>
        <dbReference type="SAM" id="MobiDB-lite"/>
    </source>
</evidence>
<protein>
    <submittedName>
        <fullName evidence="4">NLR family CARD domain-containing protein 3</fullName>
    </submittedName>
</protein>
<feature type="compositionally biased region" description="Basic and acidic residues" evidence="2">
    <location>
        <begin position="81"/>
        <end position="97"/>
    </location>
</feature>
<dbReference type="EMBL" id="BEYU01000071">
    <property type="protein sequence ID" value="GBG30152.1"/>
    <property type="molecule type" value="Genomic_DNA"/>
</dbReference>